<dbReference type="PROSITE" id="PS00072">
    <property type="entry name" value="ACYL_COA_DH_1"/>
    <property type="match status" value="1"/>
</dbReference>
<dbReference type="Gene3D" id="1.10.540.10">
    <property type="entry name" value="Acyl-CoA dehydrogenase/oxidase, N-terminal domain"/>
    <property type="match status" value="1"/>
</dbReference>
<dbReference type="RefSeq" id="WP_345551203.1">
    <property type="nucleotide sequence ID" value="NZ_BAABRT010000015.1"/>
</dbReference>
<protein>
    <submittedName>
        <fullName evidence="9">Acyl-CoA dehydrogenase</fullName>
    </submittedName>
</protein>
<reference evidence="9 10" key="1">
    <citation type="submission" date="2024-02" db="EMBL/GenBank/DDBJ databases">
        <title>Microbulbifer aestuariivivens NBRC 112533.</title>
        <authorList>
            <person name="Ichikawa N."/>
            <person name="Katano-Makiyama Y."/>
            <person name="Hidaka K."/>
        </authorList>
    </citation>
    <scope>NUCLEOTIDE SEQUENCE [LARGE SCALE GENOMIC DNA]</scope>
    <source>
        <strain evidence="9 10">NBRC 112533</strain>
    </source>
</reference>
<keyword evidence="5" id="KW-0560">Oxidoreductase</keyword>
<dbReference type="PANTHER" id="PTHR43884">
    <property type="entry name" value="ACYL-COA DEHYDROGENASE"/>
    <property type="match status" value="1"/>
</dbReference>
<evidence type="ECO:0000256" key="4">
    <source>
        <dbReference type="ARBA" id="ARBA00022827"/>
    </source>
</evidence>
<evidence type="ECO:0000256" key="1">
    <source>
        <dbReference type="ARBA" id="ARBA00001974"/>
    </source>
</evidence>
<comment type="cofactor">
    <cofactor evidence="1 5">
        <name>FAD</name>
        <dbReference type="ChEBI" id="CHEBI:57692"/>
    </cofactor>
</comment>
<dbReference type="SUPFAM" id="SSF47203">
    <property type="entry name" value="Acyl-CoA dehydrogenase C-terminal domain-like"/>
    <property type="match status" value="1"/>
</dbReference>
<sequence length="389" mass="42418">MSWSAEEEAAILDTIDRFVTNEVAPIAREKDLADEYPHELVGTMKELGLFGATIGEAYGGLSLSAATYARIVQKISAVWMAPGGIFNSHLIMAAAIERCGTEEQKQQFLPLMAEGALRGGIALTEPNAGSDLQAIRCVARREGDEYVINGSKMWITNALNGNCLALLAKTDPDAQPRHRGMSMFAIRTKDDDGNLLPGITINKIKKTCYRAIDTAEVVFEDFRIPIDLLIGGEEGRGFHIAVGGLELGRINVAARGAGIAQGALKLAVRYAQERETFGKPIIQHQAVQLKIGEMAAKVEAAKLLVDQAARMYDTGQRCDMEAGMAKYFASEAGVFCSQEAMRIFGGYGFSTEYEIERYYRDAMLMCVGEGTNEMQRIIIAKQLAAREAI</sequence>
<keyword evidence="4 5" id="KW-0274">FAD</keyword>
<dbReference type="InterPro" id="IPR009100">
    <property type="entry name" value="AcylCoA_DH/oxidase_NM_dom_sf"/>
</dbReference>
<dbReference type="Proteomes" id="UP001408594">
    <property type="component" value="Unassembled WGS sequence"/>
</dbReference>
<evidence type="ECO:0000256" key="5">
    <source>
        <dbReference type="RuleBase" id="RU362125"/>
    </source>
</evidence>
<keyword evidence="10" id="KW-1185">Reference proteome</keyword>
<evidence type="ECO:0000259" key="6">
    <source>
        <dbReference type="Pfam" id="PF00441"/>
    </source>
</evidence>
<comment type="caution">
    <text evidence="9">The sequence shown here is derived from an EMBL/GenBank/DDBJ whole genome shotgun (WGS) entry which is preliminary data.</text>
</comment>
<accession>A0ABP9WQK4</accession>
<feature type="domain" description="Acyl-CoA dehydrogenase/oxidase N-terminal" evidence="8">
    <location>
        <begin position="6"/>
        <end position="115"/>
    </location>
</feature>
<dbReference type="Gene3D" id="1.20.140.10">
    <property type="entry name" value="Butyryl-CoA Dehydrogenase, subunit A, domain 3"/>
    <property type="match status" value="1"/>
</dbReference>
<feature type="domain" description="Acyl-CoA oxidase/dehydrogenase middle" evidence="7">
    <location>
        <begin position="121"/>
        <end position="221"/>
    </location>
</feature>
<dbReference type="PIRSF" id="PIRSF016578">
    <property type="entry name" value="HsaA"/>
    <property type="match status" value="1"/>
</dbReference>
<evidence type="ECO:0000259" key="7">
    <source>
        <dbReference type="Pfam" id="PF02770"/>
    </source>
</evidence>
<dbReference type="InterPro" id="IPR009075">
    <property type="entry name" value="AcylCo_DH/oxidase_C"/>
</dbReference>
<evidence type="ECO:0000256" key="3">
    <source>
        <dbReference type="ARBA" id="ARBA00022630"/>
    </source>
</evidence>
<dbReference type="Pfam" id="PF00441">
    <property type="entry name" value="Acyl-CoA_dh_1"/>
    <property type="match status" value="1"/>
</dbReference>
<dbReference type="InterPro" id="IPR013786">
    <property type="entry name" value="AcylCoA_DH/ox_N"/>
</dbReference>
<organism evidence="9 10">
    <name type="scientific">Microbulbifer aestuariivivens</name>
    <dbReference type="NCBI Taxonomy" id="1908308"/>
    <lineage>
        <taxon>Bacteria</taxon>
        <taxon>Pseudomonadati</taxon>
        <taxon>Pseudomonadota</taxon>
        <taxon>Gammaproteobacteria</taxon>
        <taxon>Cellvibrionales</taxon>
        <taxon>Microbulbiferaceae</taxon>
        <taxon>Microbulbifer</taxon>
    </lineage>
</organism>
<evidence type="ECO:0000313" key="9">
    <source>
        <dbReference type="EMBL" id="GAA5525477.1"/>
    </source>
</evidence>
<dbReference type="InterPro" id="IPR046373">
    <property type="entry name" value="Acyl-CoA_Oxase/DH_mid-dom_sf"/>
</dbReference>
<dbReference type="Pfam" id="PF02771">
    <property type="entry name" value="Acyl-CoA_dh_N"/>
    <property type="match status" value="1"/>
</dbReference>
<dbReference type="InterPro" id="IPR006089">
    <property type="entry name" value="Acyl-CoA_DH_CS"/>
</dbReference>
<dbReference type="SUPFAM" id="SSF56645">
    <property type="entry name" value="Acyl-CoA dehydrogenase NM domain-like"/>
    <property type="match status" value="1"/>
</dbReference>
<dbReference type="Pfam" id="PF02770">
    <property type="entry name" value="Acyl-CoA_dh_M"/>
    <property type="match status" value="1"/>
</dbReference>
<evidence type="ECO:0000259" key="8">
    <source>
        <dbReference type="Pfam" id="PF02771"/>
    </source>
</evidence>
<dbReference type="Gene3D" id="2.40.110.10">
    <property type="entry name" value="Butyryl-CoA Dehydrogenase, subunit A, domain 2"/>
    <property type="match status" value="1"/>
</dbReference>
<proteinExistence type="inferred from homology"/>
<gene>
    <name evidence="9" type="primary">mmgC_3</name>
    <name evidence="9" type="ORF">Maes01_02047</name>
</gene>
<evidence type="ECO:0000256" key="2">
    <source>
        <dbReference type="ARBA" id="ARBA00009347"/>
    </source>
</evidence>
<dbReference type="InterPro" id="IPR037069">
    <property type="entry name" value="AcylCoA_DH/ox_N_sf"/>
</dbReference>
<dbReference type="InterPro" id="IPR006091">
    <property type="entry name" value="Acyl-CoA_Oxase/DH_mid-dom"/>
</dbReference>
<feature type="domain" description="Acyl-CoA dehydrogenase/oxidase C-terminal" evidence="6">
    <location>
        <begin position="235"/>
        <end position="383"/>
    </location>
</feature>
<keyword evidence="3 5" id="KW-0285">Flavoprotein</keyword>
<name>A0ABP9WQK4_9GAMM</name>
<comment type="similarity">
    <text evidence="2 5">Belongs to the acyl-CoA dehydrogenase family.</text>
</comment>
<dbReference type="PANTHER" id="PTHR43884:SF12">
    <property type="entry name" value="ISOVALERYL-COA DEHYDROGENASE, MITOCHONDRIAL-RELATED"/>
    <property type="match status" value="1"/>
</dbReference>
<evidence type="ECO:0000313" key="10">
    <source>
        <dbReference type="Proteomes" id="UP001408594"/>
    </source>
</evidence>
<dbReference type="EMBL" id="BAABRT010000015">
    <property type="protein sequence ID" value="GAA5525477.1"/>
    <property type="molecule type" value="Genomic_DNA"/>
</dbReference>
<dbReference type="InterPro" id="IPR036250">
    <property type="entry name" value="AcylCo_DH-like_C"/>
</dbReference>